<evidence type="ECO:0000313" key="2">
    <source>
        <dbReference type="Proteomes" id="UP000184130"/>
    </source>
</evidence>
<accession>A0A1M6UEZ4</accession>
<dbReference type="Proteomes" id="UP000184130">
    <property type="component" value="Unassembled WGS sequence"/>
</dbReference>
<proteinExistence type="predicted"/>
<organism evidence="1 2">
    <name type="scientific">Xylanibacter ruminicola</name>
    <name type="common">Prevotella ruminicola</name>
    <dbReference type="NCBI Taxonomy" id="839"/>
    <lineage>
        <taxon>Bacteria</taxon>
        <taxon>Pseudomonadati</taxon>
        <taxon>Bacteroidota</taxon>
        <taxon>Bacteroidia</taxon>
        <taxon>Bacteroidales</taxon>
        <taxon>Prevotellaceae</taxon>
        <taxon>Xylanibacter</taxon>
    </lineage>
</organism>
<evidence type="ECO:0000313" key="1">
    <source>
        <dbReference type="EMBL" id="SHK67835.1"/>
    </source>
</evidence>
<dbReference type="EMBL" id="FRBD01000009">
    <property type="protein sequence ID" value="SHK67835.1"/>
    <property type="molecule type" value="Genomic_DNA"/>
</dbReference>
<protein>
    <recommendedName>
        <fullName evidence="3">Lipoprotein</fullName>
    </recommendedName>
</protein>
<dbReference type="OrthoDB" id="1069117at2"/>
<name>A0A1M6UEZ4_XYLRU</name>
<gene>
    <name evidence="1" type="ORF">SAMN05216463_10930</name>
</gene>
<evidence type="ECO:0008006" key="3">
    <source>
        <dbReference type="Google" id="ProtNLM"/>
    </source>
</evidence>
<sequence length="156" mass="17685">MKKLFVAVVAIAALCACGNSEKKYLNYRGLSMGMPFKTFCDSLSARGFAVDSAKSDSDFTKVSMFNPALNYRLMLAQKNDTLVALQENYHISTNDSTRKMWQEMHDQFEKQIGAWPNMLKDGKDHRIAKFEDDGGFITLTLENTYKPTLSVLYQSK</sequence>
<dbReference type="RefSeq" id="WP_139261489.1">
    <property type="nucleotide sequence ID" value="NZ_FRBD01000009.1"/>
</dbReference>
<reference evidence="1 2" key="1">
    <citation type="submission" date="2016-11" db="EMBL/GenBank/DDBJ databases">
        <authorList>
            <person name="Jaros S."/>
            <person name="Januszkiewicz K."/>
            <person name="Wedrychowicz H."/>
        </authorList>
    </citation>
    <scope>NUCLEOTIDE SEQUENCE [LARGE SCALE GENOMIC DNA]</scope>
    <source>
        <strain evidence="1 2">KHT3</strain>
    </source>
</reference>
<dbReference type="AlphaFoldDB" id="A0A1M6UEZ4"/>
<dbReference type="PROSITE" id="PS51257">
    <property type="entry name" value="PROKAR_LIPOPROTEIN"/>
    <property type="match status" value="1"/>
</dbReference>